<dbReference type="PROSITE" id="PS50234">
    <property type="entry name" value="VWFA"/>
    <property type="match status" value="1"/>
</dbReference>
<protein>
    <recommendedName>
        <fullName evidence="5">VWFA domain-containing protein</fullName>
    </recommendedName>
</protein>
<dbReference type="InterPro" id="IPR002035">
    <property type="entry name" value="VWF_A"/>
</dbReference>
<gene>
    <name evidence="3" type="ORF">ANANG_G00129750</name>
</gene>
<evidence type="ECO:0000259" key="2">
    <source>
        <dbReference type="PROSITE" id="PS50234"/>
    </source>
</evidence>
<dbReference type="AlphaFoldDB" id="A0A9D3MF18"/>
<dbReference type="Gene3D" id="3.40.50.410">
    <property type="entry name" value="von Willebrand factor, type A domain"/>
    <property type="match status" value="1"/>
</dbReference>
<dbReference type="EMBL" id="JAFIRN010000006">
    <property type="protein sequence ID" value="KAG5847772.1"/>
    <property type="molecule type" value="Genomic_DNA"/>
</dbReference>
<feature type="domain" description="UBC core" evidence="1">
    <location>
        <begin position="724"/>
        <end position="811"/>
    </location>
</feature>
<dbReference type="PROSITE" id="PS50127">
    <property type="entry name" value="UBC_2"/>
    <property type="match status" value="1"/>
</dbReference>
<dbReference type="InterPro" id="IPR016135">
    <property type="entry name" value="UBQ-conjugating_enzyme/RWD"/>
</dbReference>
<dbReference type="Pfam" id="PF00179">
    <property type="entry name" value="UQ_con"/>
    <property type="match status" value="1"/>
</dbReference>
<dbReference type="InterPro" id="IPR000608">
    <property type="entry name" value="UBC"/>
</dbReference>
<keyword evidence="4" id="KW-1185">Reference proteome</keyword>
<dbReference type="CDD" id="cd00198">
    <property type="entry name" value="vWFA"/>
    <property type="match status" value="1"/>
</dbReference>
<evidence type="ECO:0000259" key="1">
    <source>
        <dbReference type="PROSITE" id="PS50127"/>
    </source>
</evidence>
<name>A0A9D3MF18_ANGAN</name>
<dbReference type="InterPro" id="IPR036465">
    <property type="entry name" value="vWFA_dom_sf"/>
</dbReference>
<sequence>MDPSQNTPDDLMLRIAIQENIGNDKAVCLYTVYGMPLTDDPFFNTWSLKDRHIENGSELYVIFTPKQNLRAAPAVTSQETSEIPGDDTVRCHIMLKGDYEIQLDLEKDTLGDLSRKLSKESGIPVHVLHARDVEGGPGQSLKDLEISSQSVVHFSLSSFDNTYMNDTEFFTCDVSPSVPQTQKGMSIFLSTFYVIYKSDFGQKLQKVIALIRRLTGCNALAQALYQLVCRGEFGTRNQKIAIVEGLYLLFRELLPSKDKKTCSQIIEDSEVFEYSNVCWAYLMSQSKDEKNEDFAPISLLCAGSGKSLREPVRIPGIPSVFDRAYVLDKIRSGEKIPGCSEEKSIQRATDIEMISLSLPLSRSFPLWVSSSSGCNFQFNPEKTFEEMTEGLSMYSHLEPYPPLQLLDLGLCGPGLLYIKEDNLCAFYSRVKTEKPEEVHVHDFLTGKDKIVNVRDLAHELGDFRMNKTFKMNRVPAEAILVLVDASSSMTEQCYTSWKRMDAVKQLFDCFSDRTMAYDFPHVIGLLKFGGDVKFHKFTESLETFRTYVHGLEAQGNTPLYDALNLGFSELQNIKECFPNCRLRMLCLTDGDDVGSNSDPVQVAVKLIGANIVVDSILLGPNQNTVLHGISNVTGGCCFKPEESKDALKLFEMETVLSLERRKLKKKSEVSSVQTLADLTKIFQSCGFDEKPEVVHPEELSHKVTLPQNALKKKIQESKTGRFMVKDGRILEELKHLHVDPHPYCTVLPSETDFRFWKILMKGPPNTPYAEGAFELYCQFGEDYPMKPPSALPHSYLPLQCQQRGTHLSQYI</sequence>
<dbReference type="Proteomes" id="UP001044222">
    <property type="component" value="Chromosome 6"/>
</dbReference>
<comment type="caution">
    <text evidence="3">The sequence shown here is derived from an EMBL/GenBank/DDBJ whole genome shotgun (WGS) entry which is preliminary data.</text>
</comment>
<dbReference type="SUPFAM" id="SSF53300">
    <property type="entry name" value="vWA-like"/>
    <property type="match status" value="1"/>
</dbReference>
<dbReference type="SUPFAM" id="SSF54495">
    <property type="entry name" value="UBC-like"/>
    <property type="match status" value="1"/>
</dbReference>
<accession>A0A9D3MF18</accession>
<evidence type="ECO:0000313" key="4">
    <source>
        <dbReference type="Proteomes" id="UP001044222"/>
    </source>
</evidence>
<dbReference type="Gene3D" id="3.10.110.10">
    <property type="entry name" value="Ubiquitin Conjugating Enzyme"/>
    <property type="match status" value="1"/>
</dbReference>
<organism evidence="3 4">
    <name type="scientific">Anguilla anguilla</name>
    <name type="common">European freshwater eel</name>
    <name type="synonym">Muraena anguilla</name>
    <dbReference type="NCBI Taxonomy" id="7936"/>
    <lineage>
        <taxon>Eukaryota</taxon>
        <taxon>Metazoa</taxon>
        <taxon>Chordata</taxon>
        <taxon>Craniata</taxon>
        <taxon>Vertebrata</taxon>
        <taxon>Euteleostomi</taxon>
        <taxon>Actinopterygii</taxon>
        <taxon>Neopterygii</taxon>
        <taxon>Teleostei</taxon>
        <taxon>Anguilliformes</taxon>
        <taxon>Anguillidae</taxon>
        <taxon>Anguilla</taxon>
    </lineage>
</organism>
<dbReference type="Pfam" id="PF13519">
    <property type="entry name" value="VWA_2"/>
    <property type="match status" value="1"/>
</dbReference>
<evidence type="ECO:0000313" key="3">
    <source>
        <dbReference type="EMBL" id="KAG5847772.1"/>
    </source>
</evidence>
<evidence type="ECO:0008006" key="5">
    <source>
        <dbReference type="Google" id="ProtNLM"/>
    </source>
</evidence>
<proteinExistence type="predicted"/>
<feature type="domain" description="VWFA" evidence="2">
    <location>
        <begin position="478"/>
        <end position="667"/>
    </location>
</feature>
<reference evidence="3" key="1">
    <citation type="submission" date="2021-01" db="EMBL/GenBank/DDBJ databases">
        <title>A chromosome-scale assembly of European eel, Anguilla anguilla.</title>
        <authorList>
            <person name="Henkel C."/>
            <person name="Jong-Raadsen S.A."/>
            <person name="Dufour S."/>
            <person name="Weltzien F.-A."/>
            <person name="Palstra A.P."/>
            <person name="Pelster B."/>
            <person name="Spaink H.P."/>
            <person name="Van Den Thillart G.E."/>
            <person name="Jansen H."/>
            <person name="Zahm M."/>
            <person name="Klopp C."/>
            <person name="Cedric C."/>
            <person name="Louis A."/>
            <person name="Berthelot C."/>
            <person name="Parey E."/>
            <person name="Roest Crollius H."/>
            <person name="Montfort J."/>
            <person name="Robinson-Rechavi M."/>
            <person name="Bucao C."/>
            <person name="Bouchez O."/>
            <person name="Gislard M."/>
            <person name="Lluch J."/>
            <person name="Milhes M."/>
            <person name="Lampietro C."/>
            <person name="Lopez Roques C."/>
            <person name="Donnadieu C."/>
            <person name="Braasch I."/>
            <person name="Desvignes T."/>
            <person name="Postlethwait J."/>
            <person name="Bobe J."/>
            <person name="Guiguen Y."/>
            <person name="Dirks R."/>
        </authorList>
    </citation>
    <scope>NUCLEOTIDE SEQUENCE</scope>
    <source>
        <strain evidence="3">Tag_6206</strain>
        <tissue evidence="3">Liver</tissue>
    </source>
</reference>